<dbReference type="RefSeq" id="WP_283740139.1">
    <property type="nucleotide sequence ID" value="NZ_JASJEV010000004.1"/>
</dbReference>
<dbReference type="SUPFAM" id="SSF52172">
    <property type="entry name" value="CheY-like"/>
    <property type="match status" value="1"/>
</dbReference>
<evidence type="ECO:0000256" key="6">
    <source>
        <dbReference type="PROSITE-ProRule" id="PRU00169"/>
    </source>
</evidence>
<feature type="domain" description="Response regulatory" evidence="7">
    <location>
        <begin position="18"/>
        <end position="136"/>
    </location>
</feature>
<keyword evidence="10" id="KW-1185">Reference proteome</keyword>
<dbReference type="Pfam" id="PF01339">
    <property type="entry name" value="CheB_methylest"/>
    <property type="match status" value="1"/>
</dbReference>
<dbReference type="HAMAP" id="MF_00099">
    <property type="entry name" value="CheB_chemtxs"/>
    <property type="match status" value="1"/>
</dbReference>
<keyword evidence="4" id="KW-0963">Cytoplasm</keyword>
<dbReference type="PANTHER" id="PTHR42872:SF3">
    <property type="entry name" value="PROTEIN-GLUTAMATE METHYLESTERASE_PROTEIN-GLUTAMINE GLUTAMINASE 1"/>
    <property type="match status" value="1"/>
</dbReference>
<dbReference type="InterPro" id="IPR000673">
    <property type="entry name" value="Sig_transdc_resp-reg_Me-estase"/>
</dbReference>
<dbReference type="Pfam" id="PF00072">
    <property type="entry name" value="Response_reg"/>
    <property type="match status" value="1"/>
</dbReference>
<comment type="catalytic activity">
    <reaction evidence="4">
        <text>L-glutaminyl-[protein] + H2O = L-glutamyl-[protein] + NH4(+)</text>
        <dbReference type="Rhea" id="RHEA:16441"/>
        <dbReference type="Rhea" id="RHEA-COMP:10207"/>
        <dbReference type="Rhea" id="RHEA-COMP:10208"/>
        <dbReference type="ChEBI" id="CHEBI:15377"/>
        <dbReference type="ChEBI" id="CHEBI:28938"/>
        <dbReference type="ChEBI" id="CHEBI:29973"/>
        <dbReference type="ChEBI" id="CHEBI:30011"/>
        <dbReference type="EC" id="3.5.1.44"/>
    </reaction>
</comment>
<comment type="domain">
    <text evidence="4">Contains a C-terminal catalytic domain, and an N-terminal region which modulates catalytic activity.</text>
</comment>
<organism evidence="9 10">
    <name type="scientific">Chelatococcus albus</name>
    <dbReference type="NCBI Taxonomy" id="3047466"/>
    <lineage>
        <taxon>Bacteria</taxon>
        <taxon>Pseudomonadati</taxon>
        <taxon>Pseudomonadota</taxon>
        <taxon>Alphaproteobacteria</taxon>
        <taxon>Hyphomicrobiales</taxon>
        <taxon>Chelatococcaceae</taxon>
        <taxon>Chelatococcus</taxon>
    </lineage>
</organism>
<feature type="active site" evidence="4 5">
    <location>
        <position position="230"/>
    </location>
</feature>
<comment type="subcellular location">
    <subcellularLocation>
        <location evidence="4">Cytoplasm</location>
    </subcellularLocation>
</comment>
<name>A0ABT7AFM7_9HYPH</name>
<dbReference type="EMBL" id="JASJEV010000004">
    <property type="protein sequence ID" value="MDJ1158138.1"/>
    <property type="molecule type" value="Genomic_DNA"/>
</dbReference>
<comment type="PTM">
    <text evidence="4">Phosphorylated by CheA. Phosphorylation of the N-terminal regulatory domain activates the methylesterase activity.</text>
</comment>
<evidence type="ECO:0000256" key="3">
    <source>
        <dbReference type="ARBA" id="ARBA00048267"/>
    </source>
</evidence>
<evidence type="ECO:0000256" key="4">
    <source>
        <dbReference type="HAMAP-Rule" id="MF_00099"/>
    </source>
</evidence>
<evidence type="ECO:0000259" key="7">
    <source>
        <dbReference type="PROSITE" id="PS50110"/>
    </source>
</evidence>
<evidence type="ECO:0000259" key="8">
    <source>
        <dbReference type="PROSITE" id="PS50122"/>
    </source>
</evidence>
<dbReference type="EC" id="3.1.1.61" evidence="4"/>
<dbReference type="Proteomes" id="UP001321492">
    <property type="component" value="Unassembled WGS sequence"/>
</dbReference>
<accession>A0ABT7AFM7</accession>
<gene>
    <name evidence="4" type="primary">cheB</name>
    <name evidence="9" type="ORF">QNA08_07825</name>
</gene>
<dbReference type="CDD" id="cd17541">
    <property type="entry name" value="REC_CheB-like"/>
    <property type="match status" value="1"/>
</dbReference>
<dbReference type="EC" id="3.5.1.44" evidence="4"/>
<dbReference type="PROSITE" id="PS50122">
    <property type="entry name" value="CHEB"/>
    <property type="match status" value="1"/>
</dbReference>
<reference evidence="9 10" key="1">
    <citation type="submission" date="2023-05" db="EMBL/GenBank/DDBJ databases">
        <title>Chelatococcus sp. nov., a moderately thermophilic bacterium isolated from hot spring microbial mat.</title>
        <authorList>
            <person name="Hu C.-J."/>
            <person name="Li W.-J."/>
        </authorList>
    </citation>
    <scope>NUCLEOTIDE SEQUENCE [LARGE SCALE GENOMIC DNA]</scope>
    <source>
        <strain evidence="9 10">SYSU G07232</strain>
    </source>
</reference>
<dbReference type="NCBIfam" id="NF001965">
    <property type="entry name" value="PRK00742.1"/>
    <property type="match status" value="1"/>
</dbReference>
<dbReference type="InterPro" id="IPR001789">
    <property type="entry name" value="Sig_transdc_resp-reg_receiver"/>
</dbReference>
<evidence type="ECO:0000256" key="1">
    <source>
        <dbReference type="ARBA" id="ARBA00022500"/>
    </source>
</evidence>
<comment type="similarity">
    <text evidence="4">Belongs to the CheB family.</text>
</comment>
<dbReference type="SUPFAM" id="SSF52738">
    <property type="entry name" value="Methylesterase CheB, C-terminal domain"/>
    <property type="match status" value="1"/>
</dbReference>
<dbReference type="PROSITE" id="PS50110">
    <property type="entry name" value="RESPONSE_REGULATORY"/>
    <property type="match status" value="1"/>
</dbReference>
<dbReference type="CDD" id="cd16432">
    <property type="entry name" value="CheB_Rec"/>
    <property type="match status" value="1"/>
</dbReference>
<evidence type="ECO:0000313" key="9">
    <source>
        <dbReference type="EMBL" id="MDJ1158138.1"/>
    </source>
</evidence>
<proteinExistence type="inferred from homology"/>
<dbReference type="InterPro" id="IPR035909">
    <property type="entry name" value="CheB_C"/>
</dbReference>
<comment type="catalytic activity">
    <reaction evidence="3 4">
        <text>[protein]-L-glutamate 5-O-methyl ester + H2O = L-glutamyl-[protein] + methanol + H(+)</text>
        <dbReference type="Rhea" id="RHEA:23236"/>
        <dbReference type="Rhea" id="RHEA-COMP:10208"/>
        <dbReference type="Rhea" id="RHEA-COMP:10311"/>
        <dbReference type="ChEBI" id="CHEBI:15377"/>
        <dbReference type="ChEBI" id="CHEBI:15378"/>
        <dbReference type="ChEBI" id="CHEBI:17790"/>
        <dbReference type="ChEBI" id="CHEBI:29973"/>
        <dbReference type="ChEBI" id="CHEBI:82795"/>
        <dbReference type="EC" id="3.1.1.61"/>
    </reaction>
</comment>
<evidence type="ECO:0000256" key="2">
    <source>
        <dbReference type="ARBA" id="ARBA00022801"/>
    </source>
</evidence>
<keyword evidence="1 4" id="KW-0145">Chemotaxis</keyword>
<keyword evidence="4 6" id="KW-0597">Phosphoprotein</keyword>
<dbReference type="GO" id="GO:0008984">
    <property type="term" value="F:protein-glutamate methylesterase activity"/>
    <property type="evidence" value="ECO:0007669"/>
    <property type="project" value="UniProtKB-EC"/>
</dbReference>
<keyword evidence="2 4" id="KW-0378">Hydrolase</keyword>
<evidence type="ECO:0000256" key="5">
    <source>
        <dbReference type="PROSITE-ProRule" id="PRU00050"/>
    </source>
</evidence>
<feature type="modified residue" description="4-aspartylphosphate" evidence="4 6">
    <location>
        <position position="69"/>
    </location>
</feature>
<feature type="active site" evidence="4 5">
    <location>
        <position position="326"/>
    </location>
</feature>
<dbReference type="PANTHER" id="PTHR42872">
    <property type="entry name" value="PROTEIN-GLUTAMATE METHYLESTERASE/PROTEIN-GLUTAMINE GLUTAMINASE"/>
    <property type="match status" value="1"/>
</dbReference>
<dbReference type="SMART" id="SM00448">
    <property type="entry name" value="REC"/>
    <property type="match status" value="1"/>
</dbReference>
<feature type="domain" description="CheB-type methylesterase" evidence="8">
    <location>
        <begin position="187"/>
        <end position="384"/>
    </location>
</feature>
<dbReference type="Gene3D" id="3.40.50.180">
    <property type="entry name" value="Methylesterase CheB, C-terminal domain"/>
    <property type="match status" value="1"/>
</dbReference>
<comment type="caution">
    <text evidence="9">The sequence shown here is derived from an EMBL/GenBank/DDBJ whole genome shotgun (WGS) entry which is preliminary data.</text>
</comment>
<protein>
    <recommendedName>
        <fullName evidence="4">Protein-glutamate methylesterase/protein-glutamine glutaminase</fullName>
        <ecNumber evidence="4">3.1.1.61</ecNumber>
        <ecNumber evidence="4">3.5.1.44</ecNumber>
    </recommendedName>
</protein>
<evidence type="ECO:0000313" key="10">
    <source>
        <dbReference type="Proteomes" id="UP001321492"/>
    </source>
</evidence>
<dbReference type="PIRSF" id="PIRSF000876">
    <property type="entry name" value="RR_chemtxs_CheB"/>
    <property type="match status" value="1"/>
</dbReference>
<sequence>MSSAFAMISPPTEPRLTRVMIVDDSAVIRGLVSRWLLEHADLTVVATAPNGRAALDMLDAADPDIVVLDLDMPELDGLTALPLMLRRKPGLSVLVASALTRRNAEISLRCLSLGATDYIPKPENNRGITTSLNFRRELVLKIDALAMARRRRERYAATQAALSAHAVPAAADISARPAGAADEAVLPRTAVMPRCLLIGASTGGPRAISTVLGELGPSVLEHLPVLIVQHMPPIFTAVFAEHLRMQTGRPAREPEDGERIVPGVVYIAPGGRHLGVMRFNGHPAVRLDDGPPINFCRPAVDLLFREAAAVYGPAALAVMLTGMGSDGLQGARALADAGATIIAQDEATSTVWGMPGAVARAGLATAVLPLPRISEAVRALVRGGSR</sequence>
<feature type="active site" evidence="4 5">
    <location>
        <position position="201"/>
    </location>
</feature>
<dbReference type="InterPro" id="IPR011006">
    <property type="entry name" value="CheY-like_superfamily"/>
</dbReference>
<dbReference type="InterPro" id="IPR008248">
    <property type="entry name" value="CheB-like"/>
</dbReference>
<dbReference type="Gene3D" id="3.40.50.2300">
    <property type="match status" value="1"/>
</dbReference>
<comment type="function">
    <text evidence="4">Involved in chemotaxis. Part of a chemotaxis signal transduction system that modulates chemotaxis in response to various stimuli. Catalyzes the demethylation of specific methylglutamate residues introduced into the chemoreceptors (methyl-accepting chemotaxis proteins or MCP) by CheR. Also mediates the irreversible deamidation of specific glutamine residues to glutamic acid.</text>
</comment>